<sequence length="132" mass="13684">MQILIILALSLHVLAAIFWMATTGMLARAGGMGAETLFPRQIIAVVLVVLTGGYLWSQLHTGGFGTYEKVLAAGAACAILAAGIQSIGVGVSLRALKGDQGAGARKRIAAIHRIAAPLLGICLLCMVLARYI</sequence>
<feature type="transmembrane region" description="Helical" evidence="1">
    <location>
        <begin position="114"/>
        <end position="131"/>
    </location>
</feature>
<dbReference type="RefSeq" id="WP_090650806.1">
    <property type="nucleotide sequence ID" value="NZ_CBCRYE010000009.1"/>
</dbReference>
<keyword evidence="3" id="KW-1185">Reference proteome</keyword>
<protein>
    <recommendedName>
        <fullName evidence="4">Copper resistance protein D</fullName>
    </recommendedName>
</protein>
<dbReference type="AlphaFoldDB" id="A0A1G4TQB5"/>
<gene>
    <name evidence="2" type="ORF">SAMN02927928_0079</name>
</gene>
<dbReference type="OrthoDB" id="9812418at2"/>
<keyword evidence="1" id="KW-0812">Transmembrane</keyword>
<keyword evidence="1" id="KW-1133">Transmembrane helix</keyword>
<evidence type="ECO:0008006" key="4">
    <source>
        <dbReference type="Google" id="ProtNLM"/>
    </source>
</evidence>
<evidence type="ECO:0000313" key="3">
    <source>
        <dbReference type="Proteomes" id="UP000199150"/>
    </source>
</evidence>
<feature type="transmembrane region" description="Helical" evidence="1">
    <location>
        <begin position="6"/>
        <end position="30"/>
    </location>
</feature>
<proteinExistence type="predicted"/>
<feature type="transmembrane region" description="Helical" evidence="1">
    <location>
        <begin position="42"/>
        <end position="59"/>
    </location>
</feature>
<evidence type="ECO:0000313" key="2">
    <source>
        <dbReference type="EMBL" id="SCW83586.1"/>
    </source>
</evidence>
<dbReference type="EMBL" id="FMTS01000011">
    <property type="protein sequence ID" value="SCW83586.1"/>
    <property type="molecule type" value="Genomic_DNA"/>
</dbReference>
<name>A0A1G4TQB5_9CAUL</name>
<dbReference type="Proteomes" id="UP000199150">
    <property type="component" value="Unassembled WGS sequence"/>
</dbReference>
<evidence type="ECO:0000256" key="1">
    <source>
        <dbReference type="SAM" id="Phobius"/>
    </source>
</evidence>
<accession>A0A1G4TQB5</accession>
<reference evidence="3" key="1">
    <citation type="submission" date="2016-10" db="EMBL/GenBank/DDBJ databases">
        <authorList>
            <person name="Varghese N."/>
            <person name="Submissions S."/>
        </authorList>
    </citation>
    <scope>NUCLEOTIDE SEQUENCE [LARGE SCALE GENOMIC DNA]</scope>
    <source>
        <strain evidence="3">CGMCC 1.3431</strain>
    </source>
</reference>
<keyword evidence="1" id="KW-0472">Membrane</keyword>
<feature type="transmembrane region" description="Helical" evidence="1">
    <location>
        <begin position="71"/>
        <end position="93"/>
    </location>
</feature>
<organism evidence="2 3">
    <name type="scientific">Asticcacaulis taihuensis</name>
    <dbReference type="NCBI Taxonomy" id="260084"/>
    <lineage>
        <taxon>Bacteria</taxon>
        <taxon>Pseudomonadati</taxon>
        <taxon>Pseudomonadota</taxon>
        <taxon>Alphaproteobacteria</taxon>
        <taxon>Caulobacterales</taxon>
        <taxon>Caulobacteraceae</taxon>
        <taxon>Asticcacaulis</taxon>
    </lineage>
</organism>